<dbReference type="Proteomes" id="UP000199527">
    <property type="component" value="Unassembled WGS sequence"/>
</dbReference>
<accession>A0A1G8STB2</accession>
<dbReference type="GO" id="GO:0003824">
    <property type="term" value="F:catalytic activity"/>
    <property type="evidence" value="ECO:0007669"/>
    <property type="project" value="InterPro"/>
</dbReference>
<dbReference type="InterPro" id="IPR011037">
    <property type="entry name" value="Pyrv_Knase-like_insert_dom_sf"/>
</dbReference>
<dbReference type="SUPFAM" id="SSF50800">
    <property type="entry name" value="PK beta-barrel domain-like"/>
    <property type="match status" value="1"/>
</dbReference>
<organism evidence="2 3">
    <name type="scientific">Ferrimonas sediminum</name>
    <dbReference type="NCBI Taxonomy" id="718193"/>
    <lineage>
        <taxon>Bacteria</taxon>
        <taxon>Pseudomonadati</taxon>
        <taxon>Pseudomonadota</taxon>
        <taxon>Gammaproteobacteria</taxon>
        <taxon>Alteromonadales</taxon>
        <taxon>Ferrimonadaceae</taxon>
        <taxon>Ferrimonas</taxon>
    </lineage>
</organism>
<dbReference type="PANTHER" id="PTHR30212:SF2">
    <property type="entry name" value="PROTEIN YIIM"/>
    <property type="match status" value="1"/>
</dbReference>
<proteinExistence type="predicted"/>
<dbReference type="PANTHER" id="PTHR30212">
    <property type="entry name" value="PROTEIN YIIM"/>
    <property type="match status" value="1"/>
</dbReference>
<dbReference type="PROSITE" id="PS51340">
    <property type="entry name" value="MOSC"/>
    <property type="match status" value="1"/>
</dbReference>
<protein>
    <submittedName>
        <fullName evidence="2">MOSC domain-containing protein YiiM</fullName>
    </submittedName>
</protein>
<evidence type="ECO:0000313" key="3">
    <source>
        <dbReference type="Proteomes" id="UP000199527"/>
    </source>
</evidence>
<dbReference type="OrthoDB" id="9786134at2"/>
<dbReference type="InterPro" id="IPR005302">
    <property type="entry name" value="MoCF_Sase_C"/>
</dbReference>
<keyword evidence="3" id="KW-1185">Reference proteome</keyword>
<evidence type="ECO:0000259" key="1">
    <source>
        <dbReference type="PROSITE" id="PS51340"/>
    </source>
</evidence>
<name>A0A1G8STB2_9GAMM</name>
<reference evidence="3" key="1">
    <citation type="submission" date="2016-10" db="EMBL/GenBank/DDBJ databases">
        <authorList>
            <person name="Varghese N."/>
            <person name="Submissions S."/>
        </authorList>
    </citation>
    <scope>NUCLEOTIDE SEQUENCE [LARGE SCALE GENOMIC DNA]</scope>
    <source>
        <strain evidence="3">DSM 23317</strain>
    </source>
</reference>
<dbReference type="GO" id="GO:0030170">
    <property type="term" value="F:pyridoxal phosphate binding"/>
    <property type="evidence" value="ECO:0007669"/>
    <property type="project" value="InterPro"/>
</dbReference>
<dbReference type="GO" id="GO:0030151">
    <property type="term" value="F:molybdenum ion binding"/>
    <property type="evidence" value="ECO:0007669"/>
    <property type="project" value="InterPro"/>
</dbReference>
<dbReference type="InterPro" id="IPR005163">
    <property type="entry name" value="Tri_helical_YiiM-like"/>
</dbReference>
<evidence type="ECO:0000313" key="2">
    <source>
        <dbReference type="EMBL" id="SDJ32477.1"/>
    </source>
</evidence>
<dbReference type="Pfam" id="PF03473">
    <property type="entry name" value="MOSC"/>
    <property type="match status" value="1"/>
</dbReference>
<sequence length="232" mass="26477">MSVTLYSGKSAAFGAETSAIHKTAISLPRYCSPLGLAEDEVADPRFHGGSERALHYYPAEHYPFWEQMWQSLALTPSPTPFQGGAFGENLSETGWTERNVCIGDRFRLGEVLLEVSEPRCPCHKINTRFNYSQLAMLVQLTGRSGWFFRVITPGEIKQGDSLKRVHQDERSLSVARCMEILYGQQRQPEQLKRLTEHPKLTQVWQNHAIKWLENEQAADWSRRLFGHPTTSQ</sequence>
<dbReference type="InterPro" id="IPR052353">
    <property type="entry name" value="Benzoxazolinone_Detox_Enz"/>
</dbReference>
<dbReference type="Pfam" id="PF03475">
    <property type="entry name" value="YiiM_3-alpha"/>
    <property type="match status" value="1"/>
</dbReference>
<gene>
    <name evidence="2" type="ORF">SAMN04488540_1077</name>
</gene>
<feature type="domain" description="MOSC" evidence="1">
    <location>
        <begin position="23"/>
        <end position="165"/>
    </location>
</feature>
<dbReference type="AlphaFoldDB" id="A0A1G8STB2"/>
<dbReference type="RefSeq" id="WP_090365096.1">
    <property type="nucleotide sequence ID" value="NZ_FNEM01000007.1"/>
</dbReference>
<dbReference type="Gene3D" id="2.40.33.20">
    <property type="entry name" value="PK beta-barrel domain-like"/>
    <property type="match status" value="1"/>
</dbReference>
<dbReference type="EMBL" id="FNEM01000007">
    <property type="protein sequence ID" value="SDJ32477.1"/>
    <property type="molecule type" value="Genomic_DNA"/>
</dbReference>